<evidence type="ECO:0000313" key="1">
    <source>
        <dbReference type="EMBL" id="MBY8880979.1"/>
    </source>
</evidence>
<dbReference type="SUPFAM" id="SSF89392">
    <property type="entry name" value="Prokaryotic lipoproteins and lipoprotein localization factors"/>
    <property type="match status" value="1"/>
</dbReference>
<organism evidence="1 2">
    <name type="scientific">Actinacidiphila acidipaludis</name>
    <dbReference type="NCBI Taxonomy" id="2873382"/>
    <lineage>
        <taxon>Bacteria</taxon>
        <taxon>Bacillati</taxon>
        <taxon>Actinomycetota</taxon>
        <taxon>Actinomycetes</taxon>
        <taxon>Kitasatosporales</taxon>
        <taxon>Streptomycetaceae</taxon>
        <taxon>Actinacidiphila</taxon>
    </lineage>
</organism>
<evidence type="ECO:0000313" key="2">
    <source>
        <dbReference type="Proteomes" id="UP000778578"/>
    </source>
</evidence>
<comment type="caution">
    <text evidence="1">The sequence shown here is derived from an EMBL/GenBank/DDBJ whole genome shotgun (WGS) entry which is preliminary data.</text>
</comment>
<gene>
    <name evidence="1" type="ORF">K7862_25555</name>
</gene>
<accession>A0ABS7QGS5</accession>
<dbReference type="InterPro" id="IPR029046">
    <property type="entry name" value="LolA/LolB/LppX"/>
</dbReference>
<dbReference type="RefSeq" id="WP_222966576.1">
    <property type="nucleotide sequence ID" value="NZ_JAINZZ010000039.1"/>
</dbReference>
<dbReference type="Proteomes" id="UP000778578">
    <property type="component" value="Unassembled WGS sequence"/>
</dbReference>
<keyword evidence="2" id="KW-1185">Reference proteome</keyword>
<dbReference type="EMBL" id="JAINZZ010000039">
    <property type="protein sequence ID" value="MBY8880979.1"/>
    <property type="molecule type" value="Genomic_DNA"/>
</dbReference>
<name>A0ABS7QGS5_9ACTN</name>
<proteinExistence type="predicted"/>
<evidence type="ECO:0008006" key="3">
    <source>
        <dbReference type="Google" id="ProtNLM"/>
    </source>
</evidence>
<sequence length="294" mass="30363">MVAAATWRRQEVTRTTVVLAAVAATAVLAGGCAGSGVAAERGPGDAKVQQVPAATVTGAADALTRAGSAQVTTSMRMASGGTWLTITGTGGFDFARRRGELTLVLPKDAAGAEEHRPITELLTPGSLYMKDRGEGVPPGKWVRVDTTRLADGNLVTGGATEPLAAAELLRGARDVTYVGEEVLNGTAVRHYRGTTDIARAAGAAEPAVRGPLAAAAKGFTVTSVPFDAWLDAQGRLRQVSQQFTFGGGRGARGAGRNVTVVSTTRYDRFGTRVSVIMPRPANIWTGKIVSAHPG</sequence>
<protein>
    <recommendedName>
        <fullName evidence="3">Lipoprotein</fullName>
    </recommendedName>
</protein>
<dbReference type="Gene3D" id="2.50.20.20">
    <property type="match status" value="1"/>
</dbReference>
<reference evidence="1 2" key="1">
    <citation type="submission" date="2021-08" db="EMBL/GenBank/DDBJ databases">
        <title>WGS of actinomycetes from Thailand.</title>
        <authorList>
            <person name="Thawai C."/>
        </authorList>
    </citation>
    <scope>NUCLEOTIDE SEQUENCE [LARGE SCALE GENOMIC DNA]</scope>
    <source>
        <strain evidence="1 2">PLK6-54</strain>
    </source>
</reference>